<organism evidence="1 2">
    <name type="scientific">Chitinophaga pinensis</name>
    <dbReference type="NCBI Taxonomy" id="79329"/>
    <lineage>
        <taxon>Bacteria</taxon>
        <taxon>Pseudomonadati</taxon>
        <taxon>Bacteroidota</taxon>
        <taxon>Chitinophagia</taxon>
        <taxon>Chitinophagales</taxon>
        <taxon>Chitinophagaceae</taxon>
        <taxon>Chitinophaga</taxon>
    </lineage>
</organism>
<dbReference type="SUPFAM" id="SSF51445">
    <property type="entry name" value="(Trans)glycosidases"/>
    <property type="match status" value="1"/>
</dbReference>
<dbReference type="Gene3D" id="3.20.20.80">
    <property type="entry name" value="Glycosidases"/>
    <property type="match status" value="1"/>
</dbReference>
<dbReference type="InterPro" id="IPR017853">
    <property type="entry name" value="GH"/>
</dbReference>
<dbReference type="RefSeq" id="WP_146308462.1">
    <property type="nucleotide sequence ID" value="NZ_VOHS01000084.1"/>
</dbReference>
<keyword evidence="2" id="KW-1185">Reference proteome</keyword>
<dbReference type="Proteomes" id="UP000318815">
    <property type="component" value="Unassembled WGS sequence"/>
</dbReference>
<evidence type="ECO:0000313" key="1">
    <source>
        <dbReference type="EMBL" id="TWV90008.1"/>
    </source>
</evidence>
<proteinExistence type="predicted"/>
<comment type="caution">
    <text evidence="1">The sequence shown here is derived from an EMBL/GenBank/DDBJ whole genome shotgun (WGS) entry which is preliminary data.</text>
</comment>
<protein>
    <submittedName>
        <fullName evidence="1">Uncharacterized protein</fullName>
    </submittedName>
</protein>
<dbReference type="EMBL" id="VOHS01000084">
    <property type="protein sequence ID" value="TWV90008.1"/>
    <property type="molecule type" value="Genomic_DNA"/>
</dbReference>
<accession>A0A5C6LJA0</accession>
<dbReference type="AlphaFoldDB" id="A0A5C6LJA0"/>
<name>A0A5C6LJA0_9BACT</name>
<reference evidence="1 2" key="1">
    <citation type="submission" date="2019-08" db="EMBL/GenBank/DDBJ databases">
        <title>Whole genome sequencing of chitin degrading bacteria Chitinophaga pinensis YS16.</title>
        <authorList>
            <person name="Singh R.P."/>
            <person name="Manchanda G."/>
            <person name="Maurya I.K."/>
            <person name="Joshi N.K."/>
            <person name="Srivastava A.K."/>
        </authorList>
    </citation>
    <scope>NUCLEOTIDE SEQUENCE [LARGE SCALE GENOMIC DNA]</scope>
    <source>
        <strain evidence="1 2">YS-16</strain>
    </source>
</reference>
<evidence type="ECO:0000313" key="2">
    <source>
        <dbReference type="Proteomes" id="UP000318815"/>
    </source>
</evidence>
<gene>
    <name evidence="1" type="ORF">FEF09_29685</name>
</gene>
<sequence length="71" mass="8620">MCYWNLPLEWKQPRSTKRYQPSTEYFHPGAIRRMDQLVDMCDSLGLYFMLTLDWHGHLMEHGGWKHSSYNK</sequence>